<evidence type="ECO:0000313" key="1">
    <source>
        <dbReference type="EMBL" id="QCD76710.1"/>
    </source>
</evidence>
<name>A0A4D6KJL7_VIGUN</name>
<accession>A0A4D6KJL7</accession>
<reference evidence="1 3" key="1">
    <citation type="submission" date="2019-04" db="EMBL/GenBank/DDBJ databases">
        <title>An improved genome assembly and genetic linkage map for asparagus bean, Vigna unguiculata ssp. sesquipedialis.</title>
        <authorList>
            <person name="Xia Q."/>
            <person name="Zhang R."/>
            <person name="Dong Y."/>
        </authorList>
    </citation>
    <scope>NUCLEOTIDE SEQUENCE [LARGE SCALE GENOMIC DNA]</scope>
    <source>
        <tissue evidence="1">Leaf</tissue>
    </source>
</reference>
<protein>
    <submittedName>
        <fullName evidence="1">Uncharacterized protein</fullName>
    </submittedName>
</protein>
<dbReference type="PANTHER" id="PTHR34538">
    <property type="entry name" value="EXPRESSED PROTEIN"/>
    <property type="match status" value="1"/>
</dbReference>
<dbReference type="Proteomes" id="UP000501690">
    <property type="component" value="Linkage Group LG1"/>
</dbReference>
<dbReference type="EMBL" id="CP039345">
    <property type="protein sequence ID" value="QCD76711.1"/>
    <property type="molecule type" value="Genomic_DNA"/>
</dbReference>
<gene>
    <name evidence="1" type="ORF">DEO72_LG1g331</name>
    <name evidence="2" type="ORF">DEO72_LG1g332</name>
</gene>
<evidence type="ECO:0000313" key="2">
    <source>
        <dbReference type="EMBL" id="QCD76711.1"/>
    </source>
</evidence>
<dbReference type="EMBL" id="CP039345">
    <property type="protein sequence ID" value="QCD76710.1"/>
    <property type="molecule type" value="Genomic_DNA"/>
</dbReference>
<proteinExistence type="predicted"/>
<organism evidence="1 3">
    <name type="scientific">Vigna unguiculata</name>
    <name type="common">Cowpea</name>
    <dbReference type="NCBI Taxonomy" id="3917"/>
    <lineage>
        <taxon>Eukaryota</taxon>
        <taxon>Viridiplantae</taxon>
        <taxon>Streptophyta</taxon>
        <taxon>Embryophyta</taxon>
        <taxon>Tracheophyta</taxon>
        <taxon>Spermatophyta</taxon>
        <taxon>Magnoliopsida</taxon>
        <taxon>eudicotyledons</taxon>
        <taxon>Gunneridae</taxon>
        <taxon>Pentapetalae</taxon>
        <taxon>rosids</taxon>
        <taxon>fabids</taxon>
        <taxon>Fabales</taxon>
        <taxon>Fabaceae</taxon>
        <taxon>Papilionoideae</taxon>
        <taxon>50 kb inversion clade</taxon>
        <taxon>NPAAA clade</taxon>
        <taxon>indigoferoid/millettioid clade</taxon>
        <taxon>Phaseoleae</taxon>
        <taxon>Vigna</taxon>
    </lineage>
</organism>
<evidence type="ECO:0000313" key="3">
    <source>
        <dbReference type="Proteomes" id="UP000501690"/>
    </source>
</evidence>
<sequence>MGFLERLEWVNAYSKKRCRSLFWRLRAALKKALKNGGKQRLKFQYDPSSYALNFDDGFCAAKKFIGDARLMELTDINNTTTTLVYVLWVSLFFSSLSFSFQVCGGDEINGEAGRKGGAAAVGALWKWK</sequence>
<dbReference type="AlphaFoldDB" id="A0A4D6KJL7"/>
<dbReference type="PANTHER" id="PTHR34538:SF10">
    <property type="entry name" value="GENOME ASSEMBLY, CHROMOSOME: A06"/>
    <property type="match status" value="1"/>
</dbReference>
<keyword evidence="3" id="KW-1185">Reference proteome</keyword>